<organism evidence="5 6">
    <name type="scientific">Eumeta variegata</name>
    <name type="common">Bagworm moth</name>
    <name type="synonym">Eumeta japonica</name>
    <dbReference type="NCBI Taxonomy" id="151549"/>
    <lineage>
        <taxon>Eukaryota</taxon>
        <taxon>Metazoa</taxon>
        <taxon>Ecdysozoa</taxon>
        <taxon>Arthropoda</taxon>
        <taxon>Hexapoda</taxon>
        <taxon>Insecta</taxon>
        <taxon>Pterygota</taxon>
        <taxon>Neoptera</taxon>
        <taxon>Endopterygota</taxon>
        <taxon>Lepidoptera</taxon>
        <taxon>Glossata</taxon>
        <taxon>Ditrysia</taxon>
        <taxon>Tineoidea</taxon>
        <taxon>Psychidae</taxon>
        <taxon>Oiketicinae</taxon>
        <taxon>Eumeta</taxon>
    </lineage>
</organism>
<evidence type="ECO:0000259" key="3">
    <source>
        <dbReference type="PROSITE" id="PS50157"/>
    </source>
</evidence>
<dbReference type="InterPro" id="IPR013087">
    <property type="entry name" value="Znf_C2H2_type"/>
</dbReference>
<keyword evidence="2" id="KW-0862">Zinc</keyword>
<comment type="caution">
    <text evidence="5">The sequence shown here is derived from an EMBL/GenBank/DDBJ whole genome shotgun (WGS) entry which is preliminary data.</text>
</comment>
<feature type="domain" description="ZAD" evidence="4">
    <location>
        <begin position="7"/>
        <end position="79"/>
    </location>
</feature>
<dbReference type="PROSITE" id="PS50157">
    <property type="entry name" value="ZINC_FINGER_C2H2_2"/>
    <property type="match status" value="1"/>
</dbReference>
<dbReference type="SMART" id="SM00868">
    <property type="entry name" value="zf-AD"/>
    <property type="match status" value="1"/>
</dbReference>
<dbReference type="InterPro" id="IPR012934">
    <property type="entry name" value="Znf_AD"/>
</dbReference>
<dbReference type="EMBL" id="BGZK01002083">
    <property type="protein sequence ID" value="GBP90420.1"/>
    <property type="molecule type" value="Genomic_DNA"/>
</dbReference>
<proteinExistence type="predicted"/>
<dbReference type="PANTHER" id="PTHR33936">
    <property type="entry name" value="PROTEIN CBG17840"/>
    <property type="match status" value="1"/>
</dbReference>
<reference evidence="5 6" key="1">
    <citation type="journal article" date="2019" name="Commun. Biol.">
        <title>The bagworm genome reveals a unique fibroin gene that provides high tensile strength.</title>
        <authorList>
            <person name="Kono N."/>
            <person name="Nakamura H."/>
            <person name="Ohtoshi R."/>
            <person name="Tomita M."/>
            <person name="Numata K."/>
            <person name="Arakawa K."/>
        </authorList>
    </citation>
    <scope>NUCLEOTIDE SEQUENCE [LARGE SCALE GENOMIC DNA]</scope>
</reference>
<accession>A0A4C1ZR57</accession>
<protein>
    <submittedName>
        <fullName evidence="5">Uncharacterized protein</fullName>
    </submittedName>
</protein>
<dbReference type="PANTHER" id="PTHR33936:SF24">
    <property type="entry name" value="C2H2-TYPE DOMAIN-CONTAINING PROTEIN"/>
    <property type="match status" value="1"/>
</dbReference>
<dbReference type="Proteomes" id="UP000299102">
    <property type="component" value="Unassembled WGS sequence"/>
</dbReference>
<feature type="domain" description="C2H2-type" evidence="3">
    <location>
        <begin position="207"/>
        <end position="235"/>
    </location>
</feature>
<evidence type="ECO:0000259" key="4">
    <source>
        <dbReference type="PROSITE" id="PS51915"/>
    </source>
</evidence>
<feature type="binding site" evidence="2">
    <location>
        <position position="9"/>
    </location>
    <ligand>
        <name>Zn(2+)</name>
        <dbReference type="ChEBI" id="CHEBI:29105"/>
    </ligand>
</feature>
<dbReference type="Pfam" id="PF07776">
    <property type="entry name" value="zf-AD"/>
    <property type="match status" value="1"/>
</dbReference>
<feature type="binding site" evidence="2">
    <location>
        <position position="52"/>
    </location>
    <ligand>
        <name>Zn(2+)</name>
        <dbReference type="ChEBI" id="CHEBI:29105"/>
    </ligand>
</feature>
<dbReference type="GO" id="GO:0005634">
    <property type="term" value="C:nucleus"/>
    <property type="evidence" value="ECO:0007669"/>
    <property type="project" value="InterPro"/>
</dbReference>
<name>A0A4C1ZR57_EUMVA</name>
<evidence type="ECO:0000313" key="6">
    <source>
        <dbReference type="Proteomes" id="UP000299102"/>
    </source>
</evidence>
<sequence>MDDEEFVGCVSCLNTTDLNDLYIEYSDKIDTYGKMLENCFNIKVSEELKYICTTCIQKLEDAIAFKEQTMKNIAILMSVRDEEYLDESIFKDEVDDASSSGLEKALVLRKCDGSDATNADAQQQTTNLALVCEVCGQESNTRMDLRDHLKRCHSIVTDNEGCCDRFKCHFCENAYGTRKACYTHLRMKHGLKLTNDITPKYEPRERKKCHICTKDFSQTQILNKHLWKEHGYEVERRKAHICPLCDIKVSYGTHFSQHLLMDHNIKEHVEELEFSSMEEFNMYKNEVQETTKCRFRKTTATKRTIEGLRSHYMCSQSGVYVCQGRGVRPAADRQIYKTGKACPAHMVVTEAAAVVKVLFHTTHVGHAECPFYQPRKSKRPKTARKHDELGNADAESAEEGCELICEDCGLVSDDRDKFKSHMATHGRLLFFCQQCEKRAPSRKWPTGPGAVRTARRDVPAGRFTFQGRHLNVSHRKELIHPQVYQNAELWKEHARQGHAAGDPF</sequence>
<evidence type="ECO:0000313" key="5">
    <source>
        <dbReference type="EMBL" id="GBP90420.1"/>
    </source>
</evidence>
<keyword evidence="1" id="KW-0863">Zinc-finger</keyword>
<evidence type="ECO:0000256" key="1">
    <source>
        <dbReference type="PROSITE-ProRule" id="PRU00042"/>
    </source>
</evidence>
<feature type="binding site" evidence="2">
    <location>
        <position position="12"/>
    </location>
    <ligand>
        <name>Zn(2+)</name>
        <dbReference type="ChEBI" id="CHEBI:29105"/>
    </ligand>
</feature>
<dbReference type="GO" id="GO:0008270">
    <property type="term" value="F:zinc ion binding"/>
    <property type="evidence" value="ECO:0007669"/>
    <property type="project" value="UniProtKB-UniRule"/>
</dbReference>
<keyword evidence="2" id="KW-0479">Metal-binding</keyword>
<keyword evidence="6" id="KW-1185">Reference proteome</keyword>
<gene>
    <name evidence="5" type="ORF">EVAR_42971_1</name>
</gene>
<dbReference type="InterPro" id="IPR052797">
    <property type="entry name" value="RegFact_GeneExpr_CellDeath"/>
</dbReference>
<dbReference type="PROSITE" id="PS00028">
    <property type="entry name" value="ZINC_FINGER_C2H2_1"/>
    <property type="match status" value="2"/>
</dbReference>
<dbReference type="Gene3D" id="3.30.160.60">
    <property type="entry name" value="Classic Zinc Finger"/>
    <property type="match status" value="3"/>
</dbReference>
<evidence type="ECO:0000256" key="2">
    <source>
        <dbReference type="PROSITE-ProRule" id="PRU01263"/>
    </source>
</evidence>
<dbReference type="OrthoDB" id="6601382at2759"/>
<dbReference type="AlphaFoldDB" id="A0A4C1ZR57"/>
<dbReference type="SMART" id="SM00355">
    <property type="entry name" value="ZnF_C2H2"/>
    <property type="match status" value="5"/>
</dbReference>
<feature type="binding site" evidence="2">
    <location>
        <position position="55"/>
    </location>
    <ligand>
        <name>Zn(2+)</name>
        <dbReference type="ChEBI" id="CHEBI:29105"/>
    </ligand>
</feature>
<dbReference type="PROSITE" id="PS51915">
    <property type="entry name" value="ZAD"/>
    <property type="match status" value="1"/>
</dbReference>